<dbReference type="InterPro" id="IPR019957">
    <property type="entry name" value="ABC_transptr_haem-bd_IsdE"/>
</dbReference>
<dbReference type="GO" id="GO:0020037">
    <property type="term" value="F:heme binding"/>
    <property type="evidence" value="ECO:0007669"/>
    <property type="project" value="InterPro"/>
</dbReference>
<evidence type="ECO:0000256" key="2">
    <source>
        <dbReference type="ARBA" id="ARBA00008814"/>
    </source>
</evidence>
<dbReference type="GO" id="GO:0046872">
    <property type="term" value="F:metal ion binding"/>
    <property type="evidence" value="ECO:0007669"/>
    <property type="project" value="UniProtKB-KW"/>
</dbReference>
<evidence type="ECO:0000256" key="3">
    <source>
        <dbReference type="ARBA" id="ARBA00015862"/>
    </source>
</evidence>
<keyword evidence="6" id="KW-0349">Heme</keyword>
<protein>
    <recommendedName>
        <fullName evidence="3">High-affinity heme uptake system protein IsdE</fullName>
    </recommendedName>
    <alternativeName>
        <fullName evidence="14">Iron-regulated surface determinant protein E</fullName>
    </alternativeName>
    <alternativeName>
        <fullName evidence="13">Staphylococcal iron-regulated protein F</fullName>
    </alternativeName>
</protein>
<proteinExistence type="inferred from homology"/>
<dbReference type="PANTHER" id="PTHR30535:SF36">
    <property type="entry name" value="HIGH-AFFINITY HEME UPTAKE SYSTEM PROTEIN ISDE"/>
    <property type="match status" value="1"/>
</dbReference>
<evidence type="ECO:0000256" key="15">
    <source>
        <dbReference type="SAM" id="SignalP"/>
    </source>
</evidence>
<evidence type="ECO:0000256" key="5">
    <source>
        <dbReference type="ARBA" id="ARBA00022475"/>
    </source>
</evidence>
<dbReference type="InterPro" id="IPR002491">
    <property type="entry name" value="ABC_transptr_periplasmic_BD"/>
</dbReference>
<dbReference type="eggNOG" id="COG0614">
    <property type="taxonomic scope" value="Bacteria"/>
</dbReference>
<dbReference type="RefSeq" id="WP_038483452.1">
    <property type="nucleotide sequence ID" value="NZ_CP003923.1"/>
</dbReference>
<dbReference type="PROSITE" id="PS51257">
    <property type="entry name" value="PROKAR_LIPOPROTEIN"/>
    <property type="match status" value="1"/>
</dbReference>
<dbReference type="Proteomes" id="UP000027142">
    <property type="component" value="Chromosome"/>
</dbReference>
<dbReference type="SUPFAM" id="SSF53807">
    <property type="entry name" value="Helical backbone' metal receptor"/>
    <property type="match status" value="1"/>
</dbReference>
<dbReference type="AlphaFoldDB" id="A0A060M5X1"/>
<evidence type="ECO:0000256" key="1">
    <source>
        <dbReference type="ARBA" id="ARBA00001970"/>
    </source>
</evidence>
<dbReference type="PATRIC" id="fig|1246626.3.peg.3378"/>
<evidence type="ECO:0000256" key="4">
    <source>
        <dbReference type="ARBA" id="ARBA00022448"/>
    </source>
</evidence>
<evidence type="ECO:0000256" key="7">
    <source>
        <dbReference type="ARBA" id="ARBA00022723"/>
    </source>
</evidence>
<comment type="cofactor">
    <cofactor evidence="1">
        <name>heme b</name>
        <dbReference type="ChEBI" id="CHEBI:60344"/>
    </cofactor>
</comment>
<evidence type="ECO:0000313" key="17">
    <source>
        <dbReference type="EMBL" id="AIC95943.1"/>
    </source>
</evidence>
<dbReference type="GO" id="GO:0015886">
    <property type="term" value="P:heme transport"/>
    <property type="evidence" value="ECO:0007669"/>
    <property type="project" value="InterPro"/>
</dbReference>
<keyword evidence="12" id="KW-0449">Lipoprotein</keyword>
<evidence type="ECO:0000256" key="6">
    <source>
        <dbReference type="ARBA" id="ARBA00022617"/>
    </source>
</evidence>
<feature type="signal peptide" evidence="15">
    <location>
        <begin position="1"/>
        <end position="17"/>
    </location>
</feature>
<dbReference type="OrthoDB" id="66025at2"/>
<keyword evidence="7" id="KW-0479">Metal-binding</keyword>
<dbReference type="PROSITE" id="PS50983">
    <property type="entry name" value="FE_B12_PBP"/>
    <property type="match status" value="1"/>
</dbReference>
<evidence type="ECO:0000256" key="13">
    <source>
        <dbReference type="ARBA" id="ARBA00031148"/>
    </source>
</evidence>
<comment type="similarity">
    <text evidence="2">Belongs to the bacterial solute-binding protein 8 family.</text>
</comment>
<keyword evidence="5" id="KW-1003">Cell membrane</keyword>
<dbReference type="NCBIfam" id="TIGR03659">
    <property type="entry name" value="IsdE"/>
    <property type="match status" value="1"/>
</dbReference>
<dbReference type="PANTHER" id="PTHR30535">
    <property type="entry name" value="VITAMIN B12-BINDING PROTEIN"/>
    <property type="match status" value="1"/>
</dbReference>
<evidence type="ECO:0000256" key="14">
    <source>
        <dbReference type="ARBA" id="ARBA00031463"/>
    </source>
</evidence>
<sequence length="301" mass="33320">MQKSLYGVVLTSLLLFAACQPTSDPKEGDHSPSSAASAQEERIVATTVSATELAAALDLELVGIPTSYKELPTRYDDVTELGNPMSPDVEQIRQLQADVVWSVSTLQVDLEEPFTSAGIEAEFLDFQSVEGMIQEILSIGERYNREDEATALVNGFNSRIAALEETYRHSEKPSVLILMGVPGSYLVATKHSYIGNLVEIAGGEIAIDVDDDMEYLASNTEYLQQSNPDIILRAAHGMPEEVIEMFDEEFKSNDIWKHFHAVEKGRVYDLEEKLFGTTGNMAVLEALDALEEMLHPEDNER</sequence>
<keyword evidence="10" id="KW-0472">Membrane</keyword>
<evidence type="ECO:0000259" key="16">
    <source>
        <dbReference type="PROSITE" id="PS50983"/>
    </source>
</evidence>
<evidence type="ECO:0000256" key="11">
    <source>
        <dbReference type="ARBA" id="ARBA00023139"/>
    </source>
</evidence>
<dbReference type="HOGENOM" id="CLU_038034_2_3_9"/>
<name>A0A060M5X1_9BACI</name>
<accession>A0A060M5X1</accession>
<dbReference type="STRING" id="1246626.BleG1_3396"/>
<keyword evidence="8 15" id="KW-0732">Signal</keyword>
<reference evidence="17 18" key="1">
    <citation type="journal article" date="2014" name="Gene">
        <title>A comparative genomic analysis of the alkalitolerant soil bacterium Bacillus lehensis G1.</title>
        <authorList>
            <person name="Noor Y.M."/>
            <person name="Samsulrizal N.H."/>
            <person name="Jema'on N.A."/>
            <person name="Low K.O."/>
            <person name="Ramli A.N."/>
            <person name="Alias N.I."/>
            <person name="Damis S.I."/>
            <person name="Fuzi S.F."/>
            <person name="Isa M.N."/>
            <person name="Murad A.M."/>
            <person name="Raih M.F."/>
            <person name="Bakar F.D."/>
            <person name="Najimudin N."/>
            <person name="Mahadi N.M."/>
            <person name="Illias R.M."/>
        </authorList>
    </citation>
    <scope>NUCLEOTIDE SEQUENCE [LARGE SCALE GENOMIC DNA]</scope>
    <source>
        <strain evidence="17 18">G1</strain>
    </source>
</reference>
<dbReference type="Pfam" id="PF01497">
    <property type="entry name" value="Peripla_BP_2"/>
    <property type="match status" value="1"/>
</dbReference>
<keyword evidence="4" id="KW-0813">Transport</keyword>
<evidence type="ECO:0000313" key="18">
    <source>
        <dbReference type="Proteomes" id="UP000027142"/>
    </source>
</evidence>
<dbReference type="EMBL" id="CP003923">
    <property type="protein sequence ID" value="AIC95943.1"/>
    <property type="molecule type" value="Genomic_DNA"/>
</dbReference>
<evidence type="ECO:0000256" key="10">
    <source>
        <dbReference type="ARBA" id="ARBA00023136"/>
    </source>
</evidence>
<organism evidence="17 18">
    <name type="scientific">Shouchella lehensis G1</name>
    <dbReference type="NCBI Taxonomy" id="1246626"/>
    <lineage>
        <taxon>Bacteria</taxon>
        <taxon>Bacillati</taxon>
        <taxon>Bacillota</taxon>
        <taxon>Bacilli</taxon>
        <taxon>Bacillales</taxon>
        <taxon>Bacillaceae</taxon>
        <taxon>Shouchella</taxon>
    </lineage>
</organism>
<evidence type="ECO:0000256" key="9">
    <source>
        <dbReference type="ARBA" id="ARBA00023004"/>
    </source>
</evidence>
<keyword evidence="9" id="KW-0408">Iron</keyword>
<feature type="domain" description="Fe/B12 periplasmic-binding" evidence="16">
    <location>
        <begin position="42"/>
        <end position="298"/>
    </location>
</feature>
<evidence type="ECO:0000256" key="12">
    <source>
        <dbReference type="ARBA" id="ARBA00023288"/>
    </source>
</evidence>
<gene>
    <name evidence="17" type="ORF">BleG1_3396</name>
</gene>
<dbReference type="GO" id="GO:0016020">
    <property type="term" value="C:membrane"/>
    <property type="evidence" value="ECO:0007669"/>
    <property type="project" value="InterPro"/>
</dbReference>
<keyword evidence="18" id="KW-1185">Reference proteome</keyword>
<dbReference type="KEGG" id="ble:BleG1_3396"/>
<dbReference type="InterPro" id="IPR050902">
    <property type="entry name" value="ABC_Transporter_SBP"/>
</dbReference>
<keyword evidence="11" id="KW-0564">Palmitate</keyword>
<feature type="chain" id="PRO_5038749865" description="High-affinity heme uptake system protein IsdE" evidence="15">
    <location>
        <begin position="18"/>
        <end position="301"/>
    </location>
</feature>
<dbReference type="GO" id="GO:0071281">
    <property type="term" value="P:cellular response to iron ion"/>
    <property type="evidence" value="ECO:0007669"/>
    <property type="project" value="TreeGrafter"/>
</dbReference>
<evidence type="ECO:0000256" key="8">
    <source>
        <dbReference type="ARBA" id="ARBA00022729"/>
    </source>
</evidence>
<dbReference type="Gene3D" id="3.40.50.1980">
    <property type="entry name" value="Nitrogenase molybdenum iron protein domain"/>
    <property type="match status" value="2"/>
</dbReference>